<evidence type="ECO:0000256" key="1">
    <source>
        <dbReference type="ARBA" id="ARBA00017378"/>
    </source>
</evidence>
<dbReference type="Pfam" id="PF02080">
    <property type="entry name" value="TrkA_C"/>
    <property type="match status" value="1"/>
</dbReference>
<dbReference type="InterPro" id="IPR006036">
    <property type="entry name" value="K_uptake_TrkA"/>
</dbReference>
<dbReference type="InterPro" id="IPR006037">
    <property type="entry name" value="RCK_C"/>
</dbReference>
<dbReference type="InterPro" id="IPR003148">
    <property type="entry name" value="RCK_N"/>
</dbReference>
<feature type="domain" description="RCK N-terminal" evidence="7">
    <location>
        <begin position="1"/>
        <end position="121"/>
    </location>
</feature>
<proteinExistence type="predicted"/>
<dbReference type="PRINTS" id="PR00335">
    <property type="entry name" value="KUPTAKETRKA"/>
</dbReference>
<dbReference type="Gene3D" id="3.30.70.1450">
    <property type="entry name" value="Regulator of K+ conductance, C-terminal domain"/>
    <property type="match status" value="2"/>
</dbReference>
<evidence type="ECO:0000256" key="3">
    <source>
        <dbReference type="ARBA" id="ARBA00022538"/>
    </source>
</evidence>
<keyword evidence="5" id="KW-0520">NAD</keyword>
<dbReference type="PANTHER" id="PTHR43833:SF5">
    <property type="entry name" value="TRK SYSTEM POTASSIUM UPTAKE PROTEIN TRKA"/>
    <property type="match status" value="1"/>
</dbReference>
<keyword evidence="2" id="KW-0813">Transport</keyword>
<keyword evidence="4" id="KW-0630">Potassium</keyword>
<dbReference type="SUPFAM" id="SSF51735">
    <property type="entry name" value="NAD(P)-binding Rossmann-fold domains"/>
    <property type="match status" value="2"/>
</dbReference>
<dbReference type="AlphaFoldDB" id="A0A3P3XJV1"/>
<dbReference type="NCBIfam" id="NF007039">
    <property type="entry name" value="PRK09496.3-2"/>
    <property type="match status" value="1"/>
</dbReference>
<dbReference type="GO" id="GO:0005886">
    <property type="term" value="C:plasma membrane"/>
    <property type="evidence" value="ECO:0007669"/>
    <property type="project" value="InterPro"/>
</dbReference>
<gene>
    <name evidence="9" type="ORF">SPIROBIBN47_310013</name>
</gene>
<reference evidence="9" key="1">
    <citation type="submission" date="2017-02" db="EMBL/GenBank/DDBJ databases">
        <authorList>
            <person name="Regsiter A."/>
            <person name="William W."/>
        </authorList>
    </citation>
    <scope>NUCLEOTIDE SEQUENCE</scope>
    <source>
        <strain evidence="9">Bib</strain>
    </source>
</reference>
<protein>
    <recommendedName>
        <fullName evidence="1">Trk system potassium uptake protein TrkA</fullName>
    </recommendedName>
</protein>
<evidence type="ECO:0000256" key="2">
    <source>
        <dbReference type="ARBA" id="ARBA00022448"/>
    </source>
</evidence>
<evidence type="ECO:0000256" key="5">
    <source>
        <dbReference type="ARBA" id="ARBA00023027"/>
    </source>
</evidence>
<keyword evidence="6" id="KW-0406">Ion transport</keyword>
<dbReference type="InterPro" id="IPR050721">
    <property type="entry name" value="Trk_Ktr_HKT_K-transport"/>
</dbReference>
<feature type="domain" description="RCK C-terminal" evidence="8">
    <location>
        <begin position="141"/>
        <end position="224"/>
    </location>
</feature>
<evidence type="ECO:0000259" key="7">
    <source>
        <dbReference type="PROSITE" id="PS51201"/>
    </source>
</evidence>
<dbReference type="PANTHER" id="PTHR43833">
    <property type="entry name" value="POTASSIUM CHANNEL PROTEIN 2-RELATED-RELATED"/>
    <property type="match status" value="1"/>
</dbReference>
<dbReference type="Pfam" id="PF02254">
    <property type="entry name" value="TrkA_N"/>
    <property type="match status" value="2"/>
</dbReference>
<dbReference type="GO" id="GO:0015079">
    <property type="term" value="F:potassium ion transmembrane transporter activity"/>
    <property type="evidence" value="ECO:0007669"/>
    <property type="project" value="InterPro"/>
</dbReference>
<organism evidence="9">
    <name type="scientific">uncultured spirochete</name>
    <dbReference type="NCBI Taxonomy" id="156406"/>
    <lineage>
        <taxon>Bacteria</taxon>
        <taxon>Pseudomonadati</taxon>
        <taxon>Spirochaetota</taxon>
        <taxon>Spirochaetia</taxon>
        <taxon>Spirochaetales</taxon>
        <taxon>environmental samples</taxon>
    </lineage>
</organism>
<dbReference type="InterPro" id="IPR036721">
    <property type="entry name" value="RCK_C_sf"/>
</dbReference>
<dbReference type="EMBL" id="FWDM01000025">
    <property type="protein sequence ID" value="SLM14057.1"/>
    <property type="molecule type" value="Genomic_DNA"/>
</dbReference>
<accession>A0A3P3XJV1</accession>
<name>A0A3P3XJV1_9SPIR</name>
<dbReference type="PROSITE" id="PS51202">
    <property type="entry name" value="RCK_C"/>
    <property type="match status" value="2"/>
</dbReference>
<evidence type="ECO:0000256" key="4">
    <source>
        <dbReference type="ARBA" id="ARBA00022958"/>
    </source>
</evidence>
<evidence type="ECO:0000259" key="8">
    <source>
        <dbReference type="PROSITE" id="PS51202"/>
    </source>
</evidence>
<feature type="domain" description="RCK C-terminal" evidence="8">
    <location>
        <begin position="385"/>
        <end position="466"/>
    </location>
</feature>
<dbReference type="PROSITE" id="PS51201">
    <property type="entry name" value="RCK_N"/>
    <property type="match status" value="1"/>
</dbReference>
<keyword evidence="3" id="KW-0633">Potassium transport</keyword>
<dbReference type="SUPFAM" id="SSF116726">
    <property type="entry name" value="TrkA C-terminal domain-like"/>
    <property type="match status" value="2"/>
</dbReference>
<dbReference type="Gene3D" id="3.40.50.720">
    <property type="entry name" value="NAD(P)-binding Rossmann-like Domain"/>
    <property type="match status" value="2"/>
</dbReference>
<evidence type="ECO:0000256" key="6">
    <source>
        <dbReference type="ARBA" id="ARBA00023065"/>
    </source>
</evidence>
<dbReference type="InterPro" id="IPR036291">
    <property type="entry name" value="NAD(P)-bd_dom_sf"/>
</dbReference>
<sequence length="466" mass="51472">MKIAILGAGLLGSLIAHELITENRDVVIIEKNPNVAKAISNDLDCIVEEGDGERLDTLMSAGVADADWFIACTGSDETNIVSCGIVAEAFKNVKTIARTRNPYFASFKNTGKRILGVDYIINPEAETAEAIARIIFRGMSPEIIDVKEAGIQLRRIHCSSQARIIGKPLSDVRSLIGPEFMVPAVMRKGELIVPAGDFVFEEDDSAYILGEPSWLDRLFGPCKSTLRKFSSLVIFGAEALTSLLLQELGIEQIVAHTRRSRDRGALSLLGNPRIKVIDGNREALKALSTTFPDIEPINHQMSEERLIDEENIGSADIVLCLTSHQSINILTALLAQEAGARRTLALVTNDLYSNILDPLNINIVINEKTVVSGTILDRVRKAKIRRLYSFPRNEYELIEIQISKSFERLGFEIRNLNLPKGFLVTFIIHESKTIVPTGDTRIQENDLVGLIVKKEQIGRLESIFGA</sequence>
<evidence type="ECO:0000313" key="9">
    <source>
        <dbReference type="EMBL" id="SLM14057.1"/>
    </source>
</evidence>